<organism evidence="1">
    <name type="scientific">viral metagenome</name>
    <dbReference type="NCBI Taxonomy" id="1070528"/>
    <lineage>
        <taxon>unclassified sequences</taxon>
        <taxon>metagenomes</taxon>
        <taxon>organismal metagenomes</taxon>
    </lineage>
</organism>
<dbReference type="AlphaFoldDB" id="A0A6C0CTH3"/>
<proteinExistence type="predicted"/>
<sequence length="146" mass="17323">MNFHRNNKMLLSRNYQPISRGKIKTCIYAIPPIHQPIINILSKDQVLPEFLDSYSKICQLPKFIEGRSFPQKCLKTLYIPSIDQQYEILQSLNELNEKINIHEIQPFLIYFMAHQEKEKANDFLVAYQQYQHALDYMITTLQQIGF</sequence>
<evidence type="ECO:0000313" key="1">
    <source>
        <dbReference type="EMBL" id="QHT07014.1"/>
    </source>
</evidence>
<dbReference type="EMBL" id="MN739479">
    <property type="protein sequence ID" value="QHT07014.1"/>
    <property type="molecule type" value="Genomic_DNA"/>
</dbReference>
<name>A0A6C0CTH3_9ZZZZ</name>
<accession>A0A6C0CTH3</accession>
<protein>
    <submittedName>
        <fullName evidence="1">Uncharacterized protein</fullName>
    </submittedName>
</protein>
<reference evidence="1" key="1">
    <citation type="journal article" date="2020" name="Nature">
        <title>Giant virus diversity and host interactions through global metagenomics.</title>
        <authorList>
            <person name="Schulz F."/>
            <person name="Roux S."/>
            <person name="Paez-Espino D."/>
            <person name="Jungbluth S."/>
            <person name="Walsh D.A."/>
            <person name="Denef V.J."/>
            <person name="McMahon K.D."/>
            <person name="Konstantinidis K.T."/>
            <person name="Eloe-Fadrosh E.A."/>
            <person name="Kyrpides N.C."/>
            <person name="Woyke T."/>
        </authorList>
    </citation>
    <scope>NUCLEOTIDE SEQUENCE</scope>
    <source>
        <strain evidence="1">GVMAG-M-3300021962-46</strain>
    </source>
</reference>